<dbReference type="PANTHER" id="PTHR23213">
    <property type="entry name" value="FORMIN-RELATED"/>
    <property type="match status" value="1"/>
</dbReference>
<dbReference type="InterPro" id="IPR042201">
    <property type="entry name" value="FH2_Formin_sf"/>
</dbReference>
<dbReference type="GO" id="GO:0045010">
    <property type="term" value="P:actin nucleation"/>
    <property type="evidence" value="ECO:0007669"/>
    <property type="project" value="InterPro"/>
</dbReference>
<evidence type="ECO:0000256" key="2">
    <source>
        <dbReference type="RuleBase" id="RU361260"/>
    </source>
</evidence>
<feature type="region of interest" description="Disordered" evidence="3">
    <location>
        <begin position="239"/>
        <end position="269"/>
    </location>
</feature>
<dbReference type="Gene3D" id="1.20.58.2220">
    <property type="entry name" value="Formin, FH2 domain"/>
    <property type="match status" value="1"/>
</dbReference>
<feature type="region of interest" description="Disordered" evidence="3">
    <location>
        <begin position="49"/>
        <end position="76"/>
    </location>
</feature>
<sequence length="604" mass="67222">MLKRRKVVRKTVPFSEFLYLGTLVNSRASPNDHPKIAFSSNDRVKIGVSSPPYRRIGSPELKPVPPLPKHNNTPSYRSSEILVSSHNEGEDDLEIEEGEEFFSPRGSFGRKESLNESTFEVLNSETFGSRSFNSRTASYLYSNSCSPDNSVSSSSSSVSNSTTMFRLYYAETKGCSSTRGSSSGLQKQSVPKKMTPPPPPPLPARFWEVPMGRPAGQEADWVSSGSTLLITPSRPAVVQKEVSSSTSEQVPSKPTVERSEETTQKPKLKPLHWDKSFPLLNNENLVLDPKKSQNMSILLRALNVTTGEVCEALLEGSSDTLGTELPESLLKMAPSKEEEQKLKDFKDESPVKLGSAEKFLKAVLDIPFAFGRVDAMLYIANFDFEGEYLRRSFETLKVVCEELRNSKTFLKLLEAVLKTGNRMNDGTNRGNARLVGVKGTDGKTTLLHFVVQEIMRSEGSRLFNTNHEKQFTFGDDIEFRKLGLKVVSSLSGELTNKAAEEIERLQVQGRAAISQVKEINEYFRGNSRCRRSSSIPNLYGGVRDFLSTLDHVCKEVGKINERTIHSSVRPMPMNLAVQPVFPSFNRSPLYDSPDDEGSSFSSKH</sequence>
<dbReference type="AlphaFoldDB" id="A0AAV8SYR7"/>
<feature type="compositionally biased region" description="Polar residues" evidence="3">
    <location>
        <begin position="174"/>
        <end position="189"/>
    </location>
</feature>
<dbReference type="Pfam" id="PF02181">
    <property type="entry name" value="FH2"/>
    <property type="match status" value="1"/>
</dbReference>
<evidence type="ECO:0000313" key="5">
    <source>
        <dbReference type="EMBL" id="KAJ8759625.1"/>
    </source>
</evidence>
<proteinExistence type="inferred from homology"/>
<dbReference type="GO" id="GO:0051015">
    <property type="term" value="F:actin filament binding"/>
    <property type="evidence" value="ECO:0007669"/>
    <property type="project" value="InterPro"/>
</dbReference>
<protein>
    <recommendedName>
        <fullName evidence="2">Formin-like protein</fullName>
    </recommendedName>
</protein>
<dbReference type="SMART" id="SM00498">
    <property type="entry name" value="FH2"/>
    <property type="match status" value="1"/>
</dbReference>
<gene>
    <name evidence="5" type="ORF">K2173_009272</name>
</gene>
<name>A0AAV8SYR7_9ROSI</name>
<keyword evidence="6" id="KW-1185">Reference proteome</keyword>
<evidence type="ECO:0000256" key="1">
    <source>
        <dbReference type="ARBA" id="ARBA00025793"/>
    </source>
</evidence>
<evidence type="ECO:0000256" key="3">
    <source>
        <dbReference type="SAM" id="MobiDB-lite"/>
    </source>
</evidence>
<evidence type="ECO:0000313" key="6">
    <source>
        <dbReference type="Proteomes" id="UP001159364"/>
    </source>
</evidence>
<feature type="compositionally biased region" description="Polar residues" evidence="3">
    <location>
        <begin position="241"/>
        <end position="252"/>
    </location>
</feature>
<dbReference type="PANTHER" id="PTHR23213:SF368">
    <property type="entry name" value="HISTONE H3-K79 METHYLTRANSFERASE"/>
    <property type="match status" value="1"/>
</dbReference>
<feature type="region of interest" description="Disordered" evidence="3">
    <location>
        <begin position="174"/>
        <end position="200"/>
    </location>
</feature>
<dbReference type="InterPro" id="IPR015425">
    <property type="entry name" value="FH2_Formin"/>
</dbReference>
<dbReference type="Proteomes" id="UP001159364">
    <property type="component" value="Linkage Group LG07"/>
</dbReference>
<dbReference type="EMBL" id="JAIWQS010000007">
    <property type="protein sequence ID" value="KAJ8759625.1"/>
    <property type="molecule type" value="Genomic_DNA"/>
</dbReference>
<accession>A0AAV8SYR7</accession>
<evidence type="ECO:0000259" key="4">
    <source>
        <dbReference type="PROSITE" id="PS51444"/>
    </source>
</evidence>
<feature type="compositionally biased region" description="Basic and acidic residues" evidence="3">
    <location>
        <begin position="255"/>
        <end position="264"/>
    </location>
</feature>
<comment type="similarity">
    <text evidence="1">Belongs to the formin-like family. Class-I subfamily.</text>
</comment>
<feature type="domain" description="FH2" evidence="4">
    <location>
        <begin position="192"/>
        <end position="604"/>
    </location>
</feature>
<dbReference type="InterPro" id="IPR027643">
    <property type="entry name" value="Formin-like_plant"/>
</dbReference>
<organism evidence="5 6">
    <name type="scientific">Erythroxylum novogranatense</name>
    <dbReference type="NCBI Taxonomy" id="1862640"/>
    <lineage>
        <taxon>Eukaryota</taxon>
        <taxon>Viridiplantae</taxon>
        <taxon>Streptophyta</taxon>
        <taxon>Embryophyta</taxon>
        <taxon>Tracheophyta</taxon>
        <taxon>Spermatophyta</taxon>
        <taxon>Magnoliopsida</taxon>
        <taxon>eudicotyledons</taxon>
        <taxon>Gunneridae</taxon>
        <taxon>Pentapetalae</taxon>
        <taxon>rosids</taxon>
        <taxon>fabids</taxon>
        <taxon>Malpighiales</taxon>
        <taxon>Erythroxylaceae</taxon>
        <taxon>Erythroxylum</taxon>
    </lineage>
</organism>
<dbReference type="SUPFAM" id="SSF101447">
    <property type="entry name" value="Formin homology 2 domain (FH2 domain)"/>
    <property type="match status" value="1"/>
</dbReference>
<comment type="caution">
    <text evidence="5">The sequence shown here is derived from an EMBL/GenBank/DDBJ whole genome shotgun (WGS) entry which is preliminary data.</text>
</comment>
<reference evidence="5 6" key="1">
    <citation type="submission" date="2021-09" db="EMBL/GenBank/DDBJ databases">
        <title>Genomic insights and catalytic innovation underlie evolution of tropane alkaloids biosynthesis.</title>
        <authorList>
            <person name="Wang Y.-J."/>
            <person name="Tian T."/>
            <person name="Huang J.-P."/>
            <person name="Huang S.-X."/>
        </authorList>
    </citation>
    <scope>NUCLEOTIDE SEQUENCE [LARGE SCALE GENOMIC DNA]</scope>
    <source>
        <strain evidence="5">KIB-2018</strain>
        <tissue evidence="5">Leaf</tissue>
    </source>
</reference>
<dbReference type="PROSITE" id="PS51444">
    <property type="entry name" value="FH2"/>
    <property type="match status" value="1"/>
</dbReference>